<dbReference type="HOGENOM" id="CLU_2302631_0_0_3"/>
<dbReference type="Proteomes" id="UP000005291">
    <property type="component" value="Unassembled WGS sequence"/>
</dbReference>
<dbReference type="AlphaFoldDB" id="I4HKT2"/>
<gene>
    <name evidence="1" type="ORF">MICAG_1830024</name>
</gene>
<organism evidence="1 2">
    <name type="scientific">Microcystis aeruginosa PCC 9808</name>
    <dbReference type="NCBI Taxonomy" id="1160284"/>
    <lineage>
        <taxon>Bacteria</taxon>
        <taxon>Bacillati</taxon>
        <taxon>Cyanobacteriota</taxon>
        <taxon>Cyanophyceae</taxon>
        <taxon>Oscillatoriophycideae</taxon>
        <taxon>Chroococcales</taxon>
        <taxon>Microcystaceae</taxon>
        <taxon>Microcystis</taxon>
    </lineage>
</organism>
<comment type="caution">
    <text evidence="1">The sequence shown here is derived from an EMBL/GenBank/DDBJ whole genome shotgun (WGS) entry which is preliminary data.</text>
</comment>
<sequence length="100" mass="11834">MDILFKYEINKNISFVSLDDTLTTEQKEQVRRFISFDTLTSQQREQVRRFIVDQKLPTWNEKQSTIFMPPNSSFSEGLLILYYPYELLISSSSLKSEDLI</sequence>
<dbReference type="RefSeq" id="WP_002792674.1">
    <property type="nucleotide sequence ID" value="NZ_HE973587.1"/>
</dbReference>
<dbReference type="EMBL" id="CAIN01000094">
    <property type="protein sequence ID" value="CCI22656.1"/>
    <property type="molecule type" value="Genomic_DNA"/>
</dbReference>
<evidence type="ECO:0000313" key="2">
    <source>
        <dbReference type="Proteomes" id="UP000005291"/>
    </source>
</evidence>
<accession>I4HKT2</accession>
<evidence type="ECO:0000313" key="1">
    <source>
        <dbReference type="EMBL" id="CCI22656.1"/>
    </source>
</evidence>
<reference evidence="1 2" key="1">
    <citation type="submission" date="2012-04" db="EMBL/GenBank/DDBJ databases">
        <authorList>
            <person name="Genoscope - CEA"/>
        </authorList>
    </citation>
    <scope>NUCLEOTIDE SEQUENCE [LARGE SCALE GENOMIC DNA]</scope>
    <source>
        <strain evidence="1 2">9808</strain>
    </source>
</reference>
<protein>
    <submittedName>
        <fullName evidence="1">Uncharacterized protein</fullName>
    </submittedName>
</protein>
<name>I4HKT2_MICAE</name>
<proteinExistence type="predicted"/>